<reference evidence="1 2" key="1">
    <citation type="submission" date="2019-07" db="EMBL/GenBank/DDBJ databases">
        <title>Genome sequencing for Formosa sp. PS13.</title>
        <authorList>
            <person name="Park S.-J."/>
        </authorList>
    </citation>
    <scope>NUCLEOTIDE SEQUENCE [LARGE SCALE GENOMIC DNA]</scope>
    <source>
        <strain evidence="1 2">PS13</strain>
    </source>
</reference>
<organism evidence="1 2">
    <name type="scientific">Formosa sediminum</name>
    <dbReference type="NCBI Taxonomy" id="2594004"/>
    <lineage>
        <taxon>Bacteria</taxon>
        <taxon>Pseudomonadati</taxon>
        <taxon>Bacteroidota</taxon>
        <taxon>Flavobacteriia</taxon>
        <taxon>Flavobacteriales</taxon>
        <taxon>Flavobacteriaceae</taxon>
        <taxon>Formosa</taxon>
    </lineage>
</organism>
<evidence type="ECO:0000313" key="2">
    <source>
        <dbReference type="Proteomes" id="UP000319209"/>
    </source>
</evidence>
<keyword evidence="2" id="KW-1185">Reference proteome</keyword>
<gene>
    <name evidence="1" type="ORF">FNB79_11120</name>
</gene>
<protein>
    <submittedName>
        <fullName evidence="1">Uncharacterized protein</fullName>
    </submittedName>
</protein>
<dbReference type="AlphaFoldDB" id="A0A516GSJ7"/>
<sequence>MSAIFKEHIVPNITIESLQTSETNALLQVLELMDATETSAYNKLKNSSEATEKEVHFTEQVAQSIYFHPRIYANEQEGLELVASWLPLVKHGFYPDEKSTDKLITFLYFSLSYFNSDAISETLKTQIFQVLKALVQSKSVAALPVARFLVQRIFDIRDVLNSDFLIQNCINHHILDQTYAVVNTDNTITEFPFKIDNDFIQYFFDNNWRHFIAEFHRVLPVGRVYAKGAYDLMLPWFSEDLADYYYNNLSLIYEAHKALKDRFIFGESKSLELLNLQTSEGFYPLIAGLGPKTWDAGDVLLFSNRDKNIPQEHLQICYEQFIEWLNADGGSNFYTEAFNDYGKKILTEQTAEVLPVHFIPFWFSKCHPKSGIKTQTETYNTIFSKLLLEDPKGTLPKMYFQNEPFQVTGTFLIREVFQINDNLKAWLHHLTKAGISNPLNQFLVCTFYDADKEILEHYSTEQQDILQLYLLELAYSARDANTGIRTQYLPLIVATLGNLCVESGNFTRVNEIWALKDIDTCVTKQCNDFARAHYVNENNPLTLHIVQAWFNYLADYYYSFTQEAVWVENVLRTQGFKMASYFNHYNDDVRFFLDRALNRIITFHRKSKLKQAENDVLGGISTKIEYFLTDFLTELNENKLNQNTVQYLKNYNENDVANFKNHPELVTAIDGFYDFYFKEEPQTAPKVNVEQLPTSKIEIEFVEINKNYVEAVLHNLEHYKDKGDCNTELLQVFEDKVDDLKIWLANDTTGIENRFSQALYMALLDPNLAPKTQHENYGALCRSLFTHLVKDSKMAASYAMGLQAMAKSGAYSEALTTALLQVVDQLNA</sequence>
<dbReference type="RefSeq" id="WP_143381377.1">
    <property type="nucleotide sequence ID" value="NZ_CP041637.1"/>
</dbReference>
<dbReference type="Proteomes" id="UP000319209">
    <property type="component" value="Chromosome"/>
</dbReference>
<evidence type="ECO:0000313" key="1">
    <source>
        <dbReference type="EMBL" id="QDO94492.1"/>
    </source>
</evidence>
<accession>A0A516GSJ7</accession>
<proteinExistence type="predicted"/>
<dbReference type="EMBL" id="CP041637">
    <property type="protein sequence ID" value="QDO94492.1"/>
    <property type="molecule type" value="Genomic_DNA"/>
</dbReference>
<name>A0A516GSJ7_9FLAO</name>
<dbReference type="OrthoDB" id="1167984at2"/>
<dbReference type="KEGG" id="fop:FNB79_11120"/>